<evidence type="ECO:0000313" key="1">
    <source>
        <dbReference type="EMBL" id="RRT46682.1"/>
    </source>
</evidence>
<organism evidence="1 2">
    <name type="scientific">Ensete ventricosum</name>
    <name type="common">Abyssinian banana</name>
    <name type="synonym">Musa ensete</name>
    <dbReference type="NCBI Taxonomy" id="4639"/>
    <lineage>
        <taxon>Eukaryota</taxon>
        <taxon>Viridiplantae</taxon>
        <taxon>Streptophyta</taxon>
        <taxon>Embryophyta</taxon>
        <taxon>Tracheophyta</taxon>
        <taxon>Spermatophyta</taxon>
        <taxon>Magnoliopsida</taxon>
        <taxon>Liliopsida</taxon>
        <taxon>Zingiberales</taxon>
        <taxon>Musaceae</taxon>
        <taxon>Ensete</taxon>
    </lineage>
</organism>
<dbReference type="EMBL" id="AMZH03015032">
    <property type="protein sequence ID" value="RRT46682.1"/>
    <property type="molecule type" value="Genomic_DNA"/>
</dbReference>
<gene>
    <name evidence="1" type="ORF">B296_00046736</name>
</gene>
<comment type="caution">
    <text evidence="1">The sequence shown here is derived from an EMBL/GenBank/DDBJ whole genome shotgun (WGS) entry which is preliminary data.</text>
</comment>
<dbReference type="AlphaFoldDB" id="A0A426Y4K4"/>
<sequence>MVSLFRSTVCWQEAAAPWSIRERCVCRAGDRLCQCVGALARLETGEAAEISLLRRKKGCQVNVDKDANPFWLQSLTAAAIAVARTSKHAPMRVCGRPNVLMTAKNRVCMTHPWRRKNDTCRRTKTMHQDPAHHGDRSGADAVKTSIPINSCMW</sequence>
<reference evidence="1 2" key="1">
    <citation type="journal article" date="2014" name="Agronomy (Basel)">
        <title>A Draft Genome Sequence for Ensete ventricosum, the Drought-Tolerant Tree Against Hunger.</title>
        <authorList>
            <person name="Harrison J."/>
            <person name="Moore K.A."/>
            <person name="Paszkiewicz K."/>
            <person name="Jones T."/>
            <person name="Grant M."/>
            <person name="Ambacheew D."/>
            <person name="Muzemil S."/>
            <person name="Studholme D.J."/>
        </authorList>
    </citation>
    <scope>NUCLEOTIDE SEQUENCE [LARGE SCALE GENOMIC DNA]</scope>
</reference>
<protein>
    <submittedName>
        <fullName evidence="1">Uncharacterized protein</fullName>
    </submittedName>
</protein>
<proteinExistence type="predicted"/>
<name>A0A426Y4K4_ENSVE</name>
<dbReference type="Proteomes" id="UP000287651">
    <property type="component" value="Unassembled WGS sequence"/>
</dbReference>
<accession>A0A426Y4K4</accession>
<evidence type="ECO:0000313" key="2">
    <source>
        <dbReference type="Proteomes" id="UP000287651"/>
    </source>
</evidence>